<accession>A0A183N7E0</accession>
<dbReference type="EMBL" id="UZAI01020240">
    <property type="protein sequence ID" value="VDP50404.1"/>
    <property type="molecule type" value="Genomic_DNA"/>
</dbReference>
<protein>
    <submittedName>
        <fullName evidence="1">Uncharacterized protein</fullName>
    </submittedName>
</protein>
<dbReference type="Proteomes" id="UP000277204">
    <property type="component" value="Unassembled WGS sequence"/>
</dbReference>
<organism evidence="1 2">
    <name type="scientific">Schistosoma margrebowiei</name>
    <dbReference type="NCBI Taxonomy" id="48269"/>
    <lineage>
        <taxon>Eukaryota</taxon>
        <taxon>Metazoa</taxon>
        <taxon>Spiralia</taxon>
        <taxon>Lophotrochozoa</taxon>
        <taxon>Platyhelminthes</taxon>
        <taxon>Trematoda</taxon>
        <taxon>Digenea</taxon>
        <taxon>Strigeidida</taxon>
        <taxon>Schistosomatoidea</taxon>
        <taxon>Schistosomatidae</taxon>
        <taxon>Schistosoma</taxon>
    </lineage>
</organism>
<dbReference type="STRING" id="48269.A0A183N7E0"/>
<name>A0A183N7E0_9TREM</name>
<sequence length="72" mass="8051">MKISTYQGENRKPRTAYMQPDDLNSADHLAVLQHTHQQMKVKTPSVAAATSASVGLNIHEGKRKIMKYNTGR</sequence>
<evidence type="ECO:0000313" key="1">
    <source>
        <dbReference type="EMBL" id="VDP50404.1"/>
    </source>
</evidence>
<dbReference type="AlphaFoldDB" id="A0A183N7E0"/>
<gene>
    <name evidence="1" type="ORF">SMRZ_LOCUS24215</name>
</gene>
<keyword evidence="2" id="KW-1185">Reference proteome</keyword>
<reference evidence="1 2" key="1">
    <citation type="submission" date="2018-11" db="EMBL/GenBank/DDBJ databases">
        <authorList>
            <consortium name="Pathogen Informatics"/>
        </authorList>
    </citation>
    <scope>NUCLEOTIDE SEQUENCE [LARGE SCALE GENOMIC DNA]</scope>
    <source>
        <strain evidence="1 2">Zambia</strain>
    </source>
</reference>
<proteinExistence type="predicted"/>
<evidence type="ECO:0000313" key="2">
    <source>
        <dbReference type="Proteomes" id="UP000277204"/>
    </source>
</evidence>